<dbReference type="Pfam" id="PF08393">
    <property type="entry name" value="DHC_N2"/>
    <property type="match status" value="1"/>
</dbReference>
<feature type="domain" description="Dynein heavy chain hydrolytic ATP-binding dynein motor region" evidence="16">
    <location>
        <begin position="1671"/>
        <end position="1994"/>
    </location>
</feature>
<dbReference type="PANTHER" id="PTHR46532:SF11">
    <property type="entry name" value="DYNEIN AXONEMAL HEAVY CHAIN 12"/>
    <property type="match status" value="1"/>
</dbReference>
<evidence type="ECO:0000256" key="4">
    <source>
        <dbReference type="ARBA" id="ARBA00022701"/>
    </source>
</evidence>
<organism evidence="17 18">
    <name type="scientific">Amphiprion percula</name>
    <name type="common">Orange clownfish</name>
    <name type="synonym">Lutjanus percula</name>
    <dbReference type="NCBI Taxonomy" id="161767"/>
    <lineage>
        <taxon>Eukaryota</taxon>
        <taxon>Metazoa</taxon>
        <taxon>Chordata</taxon>
        <taxon>Craniata</taxon>
        <taxon>Vertebrata</taxon>
        <taxon>Euteleostomi</taxon>
        <taxon>Actinopterygii</taxon>
        <taxon>Neopterygii</taxon>
        <taxon>Teleostei</taxon>
        <taxon>Neoteleostei</taxon>
        <taxon>Acanthomorphata</taxon>
        <taxon>Ovalentaria</taxon>
        <taxon>Pomacentridae</taxon>
        <taxon>Amphiprion</taxon>
    </lineage>
</organism>
<evidence type="ECO:0000256" key="12">
    <source>
        <dbReference type="ARBA" id="ARBA00023212"/>
    </source>
</evidence>
<dbReference type="Gene3D" id="1.10.8.710">
    <property type="match status" value="1"/>
</dbReference>
<evidence type="ECO:0000256" key="7">
    <source>
        <dbReference type="ARBA" id="ARBA00022840"/>
    </source>
</evidence>
<dbReference type="GO" id="GO:0005858">
    <property type="term" value="C:axonemal dynein complex"/>
    <property type="evidence" value="ECO:0007669"/>
    <property type="project" value="TreeGrafter"/>
</dbReference>
<dbReference type="FunFam" id="3.40.50.300:FF:000219">
    <property type="entry name" value="Dynein axonemal heavy chain 17"/>
    <property type="match status" value="1"/>
</dbReference>
<keyword evidence="4" id="KW-0493">Microtubule</keyword>
<dbReference type="GO" id="GO:0005524">
    <property type="term" value="F:ATP binding"/>
    <property type="evidence" value="ECO:0007669"/>
    <property type="project" value="UniProtKB-KW"/>
</dbReference>
<sequence>LLQMSCTIEQVCAPLLSNNKNHHMWPNLMSEDIIRHVQRLCSKTSVVRGQVLGKTILPIPAATCENYDRALAHAIETQVINWTNLIQKILKEDSSDLLATGCNPGPDAELKFWASRRSNIESIYHQLQSPVVQMMTKMLEMMDSSYHPTIKTLIGNVFTLQEAQEIDLHLQPLHAQLTQLEKKGFQHMETCIPALFHLLFLIWTNCQSYQRPARIVVLLQELCNLLIEQLQASTYRSADLLLREDPEESLQMVKRVIKVFTCFKDSYQNQREKLANQVKLPPWDFPSALIFSRFNQFFNRMLQLEDLFEIMLDFQRMEKLEFGGIKGKVHSEHAAKMHREFSKDCQALKHSKNSPLDFNSQGFENEYNDFKMRIVDFECRLGSLLCLVFKDCSGLESALKMLTIAGPFLEKRQIRQIFSSNFLLLQQHFREELENCKCLFKSQMNQMESGLSKNMAHTSGALKWAKMLRERIQTPWEKIRLLFDHSEGVDMVNEHNMYMDMLSLLDRYEERIYSDWCNGLEQSCLINLNQPLISRNPSCGLLSVNFNPKLTEVLKDVKYIQTLHQLDIPAAALTVFGKRDMFTKYLSSLQLLVQWYNKLKQTVLEVELPLIRAELESIDLELTRAETSLTWQHQDCWSFISSTKHLVQDLVCRVSRAKENCDAIRSVMKGWSKQAMFCRKDNKKGSLIQLEERGDCVNRKYSCMKKDGDVIHELVQENSALFRADPASEAWLSYLEYVDDMVVEGLFNYISHSLQFFVDNMELWLNQAPLFEAQLLLNGSEMNFYPSMEREAGDGLYELVEGLLGDIFKTSMNVRRVATHLSPESYQDDMLDLLGLRQEIMERVENILKKAINYQRKFDCYSHLWQDDRAEFLSQFLLYGRGLTAEEMEAHRADVLPENPPTIDKFKEQDCYEDLYTEISQLEDFRVFDGWFRVDVKLFKASLLNTVKKWSWLFKEHLLTYVTNLDELQRFIQATVEGLNHPMAKVDHQAFLEVMSHLLAVRDRQQATDKMFEPLRDTMNLLERYGVTIPEQFYSQMEELPEKWSEAKKLAVKVRHEVAPMQNAEVMVLRRRCVDFEVKQIKFRETFRATAPFSYNALLPYAGLEQDMEKEVAELQESTNLFDVTIPDYRDIKLCRREITVLKELWDIVVYVQSSVENWTMTKWRQINVDQMDAELRRFAKDIRKLDKEARVWDVYSGLDLYVKNLLTSLRAVSQLQNLAIRERHWVQLIRTTQMDFTVTDSTTLGDLLALQLHLFDDEVRNIVDKAVKEMAIEKVVTEISQTWASMELCYEEHYQTSVPLLKCDEELIETLEDHQVQLQSIFQSKHVDHFLYQVVELQKQLTVADSVLMVWMEVQRTWVYLESIFKGCDDIRQQLPADTQRFQVIDAEFQMLDSAKTKNVIEATNKPRLFKKLEDLQKLALCEKALTEYLETKRVAFPRFYFISSADLLDILSKGSRPREVTVHLAKFFDNMSDLEFSKNEQLDNPKLAVGMYSKDREYVPFQTDCYCSGPVETWLSRLEESMKESVRGHLFEAVSMYEERPREQWILDFPAQVALTGSQIWWSNDMELVFKRLEEGFESALKDYNKKQQISQLNLLIGMLLGELSSGDRQKIMTICTIDVHARDIVSSLIAQKQVTTSQAFQWLSQLRHRWNEQLHHCCVNICDAHFFYSYEYLGNTPRLVITPLTDCYITLTQSLHLTMSGAPAGPAGTGKTETTKDLGRAMGVMVYIFNCSEQMDYKSIGNIYKGLAQTGAWGCFDEFNRIPVDVLSVVAVQVKTIQDAIRAKKKFLFLGKDIVLKPSVGIFITMNPGYAGRTELPENLKALFPCAMVVPDTELICEIMLVAEGFRGAKILAKKFITLYTLCKELLSKQDHYDWGLRAVKSVLVLAGALRRRDKTRPEDQVLMRTLRDFNMSKVVTEDVTIFLGLLGDLFPGLEVERQRDCQFEKAIRKTTLELRLQPEETFILKVVQLEELMAVRHSVFVVGNAGSGKSQV</sequence>
<comment type="subcellular location">
    <subcellularLocation>
        <location evidence="1">Cytoplasm</location>
        <location evidence="1">Cytoskeleton</location>
        <location evidence="1">Cilium axoneme</location>
    </subcellularLocation>
</comment>
<evidence type="ECO:0000256" key="13">
    <source>
        <dbReference type="ARBA" id="ARBA00023273"/>
    </source>
</evidence>
<evidence type="ECO:0000256" key="5">
    <source>
        <dbReference type="ARBA" id="ARBA00022737"/>
    </source>
</evidence>
<evidence type="ECO:0000256" key="3">
    <source>
        <dbReference type="ARBA" id="ARBA00022490"/>
    </source>
</evidence>
<keyword evidence="6" id="KW-0547">Nucleotide-binding</keyword>
<evidence type="ECO:0000256" key="8">
    <source>
        <dbReference type="ARBA" id="ARBA00023017"/>
    </source>
</evidence>
<proteinExistence type="inferred from homology"/>
<evidence type="ECO:0000313" key="18">
    <source>
        <dbReference type="Proteomes" id="UP000265080"/>
    </source>
</evidence>
<dbReference type="FunFam" id="1.10.8.710:FF:000002">
    <property type="entry name" value="dynein heavy chain 17, axonemal"/>
    <property type="match status" value="1"/>
</dbReference>
<protein>
    <recommendedName>
        <fullName evidence="19">Dynein, axonemal, heavy chain 11</fullName>
    </recommendedName>
</protein>
<evidence type="ECO:0000256" key="11">
    <source>
        <dbReference type="ARBA" id="ARBA00023175"/>
    </source>
</evidence>
<comment type="similarity">
    <text evidence="2">Belongs to the dynein heavy chain family.</text>
</comment>
<evidence type="ECO:0000259" key="15">
    <source>
        <dbReference type="Pfam" id="PF08393"/>
    </source>
</evidence>
<evidence type="ECO:0008006" key="19">
    <source>
        <dbReference type="Google" id="ProtNLM"/>
    </source>
</evidence>
<keyword evidence="7" id="KW-0067">ATP-binding</keyword>
<keyword evidence="18" id="KW-1185">Reference proteome</keyword>
<evidence type="ECO:0000256" key="2">
    <source>
        <dbReference type="ARBA" id="ARBA00008887"/>
    </source>
</evidence>
<dbReference type="Ensembl" id="ENSAPET00000017197.1">
    <property type="protein sequence ID" value="ENSAPEP00000016736.1"/>
    <property type="gene ID" value="ENSAPEG00000011854.1"/>
</dbReference>
<dbReference type="InterPro" id="IPR013594">
    <property type="entry name" value="Dynein_heavy_tail"/>
</dbReference>
<dbReference type="InterPro" id="IPR043157">
    <property type="entry name" value="Dynein_AAA1S"/>
</dbReference>
<keyword evidence="3" id="KW-0963">Cytoplasm</keyword>
<evidence type="ECO:0000259" key="16">
    <source>
        <dbReference type="Pfam" id="PF12774"/>
    </source>
</evidence>
<dbReference type="PANTHER" id="PTHR46532">
    <property type="entry name" value="MALE FERTILITY FACTOR KL5"/>
    <property type="match status" value="1"/>
</dbReference>
<keyword evidence="12" id="KW-0206">Cytoskeleton</keyword>
<evidence type="ECO:0000256" key="10">
    <source>
        <dbReference type="ARBA" id="ARBA00023069"/>
    </source>
</evidence>
<dbReference type="Pfam" id="PF12774">
    <property type="entry name" value="AAA_6"/>
    <property type="match status" value="1"/>
</dbReference>
<feature type="domain" description="Dynein heavy chain linker" evidence="15">
    <location>
        <begin position="1133"/>
        <end position="1534"/>
    </location>
</feature>
<dbReference type="FunFam" id="1.20.140.100:FF:000001">
    <property type="entry name" value="dynein heavy chain 17, axonemal"/>
    <property type="match status" value="1"/>
</dbReference>
<reference evidence="17" key="3">
    <citation type="submission" date="2025-09" db="UniProtKB">
        <authorList>
            <consortium name="Ensembl"/>
        </authorList>
    </citation>
    <scope>IDENTIFICATION</scope>
</reference>
<dbReference type="STRING" id="161767.ENSAPEP00000016736"/>
<dbReference type="Gene3D" id="3.40.50.300">
    <property type="entry name" value="P-loop containing nucleotide triphosphate hydrolases"/>
    <property type="match status" value="2"/>
</dbReference>
<dbReference type="InterPro" id="IPR026983">
    <property type="entry name" value="DHC"/>
</dbReference>
<dbReference type="Pfam" id="PF08385">
    <property type="entry name" value="DHC_N1"/>
    <property type="match status" value="1"/>
</dbReference>
<name>A0A3P8SYU4_AMPPE</name>
<dbReference type="GO" id="GO:0005874">
    <property type="term" value="C:microtubule"/>
    <property type="evidence" value="ECO:0007669"/>
    <property type="project" value="UniProtKB-KW"/>
</dbReference>
<evidence type="ECO:0000256" key="6">
    <source>
        <dbReference type="ARBA" id="ARBA00022741"/>
    </source>
</evidence>
<dbReference type="InterPro" id="IPR013602">
    <property type="entry name" value="Dynein_heavy_linker"/>
</dbReference>
<keyword evidence="13" id="KW-0966">Cell projection</keyword>
<reference evidence="17" key="2">
    <citation type="submission" date="2025-08" db="UniProtKB">
        <authorList>
            <consortium name="Ensembl"/>
        </authorList>
    </citation>
    <scope>IDENTIFICATION</scope>
</reference>
<dbReference type="FunFam" id="1.20.58.1120:FF:000002">
    <property type="entry name" value="Dynein heavy chain 9, axonemal"/>
    <property type="match status" value="1"/>
</dbReference>
<dbReference type="GO" id="GO:0045505">
    <property type="term" value="F:dynein intermediate chain binding"/>
    <property type="evidence" value="ECO:0007669"/>
    <property type="project" value="InterPro"/>
</dbReference>
<evidence type="ECO:0000256" key="9">
    <source>
        <dbReference type="ARBA" id="ARBA00023054"/>
    </source>
</evidence>
<keyword evidence="8" id="KW-0243">Dynein</keyword>
<feature type="domain" description="Dynein heavy chain tail" evidence="14">
    <location>
        <begin position="73"/>
        <end position="639"/>
    </location>
</feature>
<dbReference type="Gene3D" id="1.20.58.1120">
    <property type="match status" value="1"/>
</dbReference>
<dbReference type="FunFam" id="3.20.180.20:FF:000001">
    <property type="entry name" value="Dynein axonemal heavy chain 5"/>
    <property type="match status" value="1"/>
</dbReference>
<reference evidence="17 18" key="1">
    <citation type="submission" date="2018-03" db="EMBL/GenBank/DDBJ databases">
        <title>Finding Nemo's genes: A chromosome-scale reference assembly of the genome of the orange clownfish Amphiprion percula.</title>
        <authorList>
            <person name="Lehmann R."/>
        </authorList>
    </citation>
    <scope>NUCLEOTIDE SEQUENCE</scope>
</reference>
<keyword evidence="11" id="KW-0505">Motor protein</keyword>
<keyword evidence="9" id="KW-0175">Coiled coil</keyword>
<dbReference type="InterPro" id="IPR042222">
    <property type="entry name" value="Dynein_2_N"/>
</dbReference>
<dbReference type="Gene3D" id="3.20.180.20">
    <property type="entry name" value="Dynein heavy chain, N-terminal domain 2"/>
    <property type="match status" value="1"/>
</dbReference>
<dbReference type="Gene3D" id="1.10.287.2620">
    <property type="match status" value="1"/>
</dbReference>
<dbReference type="FunFam" id="1.10.287.2620:FF:000002">
    <property type="entry name" value="Dynein heavy chain 2, axonemal"/>
    <property type="match status" value="1"/>
</dbReference>
<dbReference type="InterPro" id="IPR042228">
    <property type="entry name" value="Dynein_linker_3"/>
</dbReference>
<dbReference type="GeneTree" id="ENSGT00940000158880"/>
<dbReference type="GO" id="GO:0051959">
    <property type="term" value="F:dynein light intermediate chain binding"/>
    <property type="evidence" value="ECO:0007669"/>
    <property type="project" value="InterPro"/>
</dbReference>
<dbReference type="Gene3D" id="1.20.140.100">
    <property type="entry name" value="Dynein heavy chain, N-terminal domain 2"/>
    <property type="match status" value="1"/>
</dbReference>
<dbReference type="InterPro" id="IPR035699">
    <property type="entry name" value="AAA_6"/>
</dbReference>
<dbReference type="Proteomes" id="UP000265080">
    <property type="component" value="Chromosome 7"/>
</dbReference>
<dbReference type="SUPFAM" id="SSF52540">
    <property type="entry name" value="P-loop containing nucleoside triphosphate hydrolases"/>
    <property type="match status" value="1"/>
</dbReference>
<evidence type="ECO:0000256" key="1">
    <source>
        <dbReference type="ARBA" id="ARBA00004430"/>
    </source>
</evidence>
<dbReference type="OMA" id="AMITEIM"/>
<dbReference type="GO" id="GO:0007018">
    <property type="term" value="P:microtubule-based movement"/>
    <property type="evidence" value="ECO:0007669"/>
    <property type="project" value="InterPro"/>
</dbReference>
<evidence type="ECO:0000313" key="17">
    <source>
        <dbReference type="Ensembl" id="ENSAPEP00000016736.1"/>
    </source>
</evidence>
<keyword evidence="10" id="KW-0969">Cilium</keyword>
<keyword evidence="5" id="KW-0677">Repeat</keyword>
<evidence type="ECO:0000259" key="14">
    <source>
        <dbReference type="Pfam" id="PF08385"/>
    </source>
</evidence>
<dbReference type="InterPro" id="IPR027417">
    <property type="entry name" value="P-loop_NTPase"/>
</dbReference>
<accession>A0A3P8SYU4</accession>